<protein>
    <submittedName>
        <fullName evidence="2">Uncharacterized protein</fullName>
    </submittedName>
</protein>
<organism evidence="2 3">
    <name type="scientific">Kribbella shirazensis</name>
    <dbReference type="NCBI Taxonomy" id="1105143"/>
    <lineage>
        <taxon>Bacteria</taxon>
        <taxon>Bacillati</taxon>
        <taxon>Actinomycetota</taxon>
        <taxon>Actinomycetes</taxon>
        <taxon>Propionibacteriales</taxon>
        <taxon>Kribbellaceae</taxon>
        <taxon>Kribbella</taxon>
    </lineage>
</organism>
<reference evidence="2 3" key="1">
    <citation type="submission" date="2020-03" db="EMBL/GenBank/DDBJ databases">
        <title>Sequencing the genomes of 1000 actinobacteria strains.</title>
        <authorList>
            <person name="Klenk H.-P."/>
        </authorList>
    </citation>
    <scope>NUCLEOTIDE SEQUENCE [LARGE SCALE GENOMIC DNA]</scope>
    <source>
        <strain evidence="2 3">DSM 45490</strain>
    </source>
</reference>
<evidence type="ECO:0000313" key="3">
    <source>
        <dbReference type="Proteomes" id="UP000555407"/>
    </source>
</evidence>
<keyword evidence="1" id="KW-0732">Signal</keyword>
<gene>
    <name evidence="2" type="ORF">BJY22_003512</name>
</gene>
<dbReference type="RefSeq" id="WP_238350387.1">
    <property type="nucleotide sequence ID" value="NZ_JAASRO010000001.1"/>
</dbReference>
<accession>A0A7X5VAS1</accession>
<proteinExistence type="predicted"/>
<sequence>MKYGSMTMGVLGAAVLVAGLLPGTAAGTPSTGSAQCQLGLGSVSATGDHQWQDLVATTPPTNRGVATVIRDLYPDGQVRLSTTMVQEPTPGGLRVQGYVVIGSALYRTRYDSMVPESVGLQRIGGGWGPFIALAESRYVPYRGGSARTSEYGLRNDGVLFRWTRDANGAWGKLASAPGFSAVKTIALISKTATYDTFLATTKGGALYTIHIPASAPMKPVVKKVRGSTWQGFESLVAEKCGSQGTLLVGIDKDTRTAHLYAVGHAAGTATVIRGLGKVPGSFDAPVYFRWATLDFDSLFGE</sequence>
<dbReference type="AlphaFoldDB" id="A0A7X5VAS1"/>
<comment type="caution">
    <text evidence="2">The sequence shown here is derived from an EMBL/GenBank/DDBJ whole genome shotgun (WGS) entry which is preliminary data.</text>
</comment>
<feature type="signal peptide" evidence="1">
    <location>
        <begin position="1"/>
        <end position="25"/>
    </location>
</feature>
<dbReference type="Proteomes" id="UP000555407">
    <property type="component" value="Unassembled WGS sequence"/>
</dbReference>
<keyword evidence="3" id="KW-1185">Reference proteome</keyword>
<name>A0A7X5VAS1_9ACTN</name>
<evidence type="ECO:0000313" key="2">
    <source>
        <dbReference type="EMBL" id="NIK57795.1"/>
    </source>
</evidence>
<evidence type="ECO:0000256" key="1">
    <source>
        <dbReference type="SAM" id="SignalP"/>
    </source>
</evidence>
<dbReference type="EMBL" id="JAASRO010000001">
    <property type="protein sequence ID" value="NIK57795.1"/>
    <property type="molecule type" value="Genomic_DNA"/>
</dbReference>
<feature type="chain" id="PRO_5039348885" evidence="1">
    <location>
        <begin position="26"/>
        <end position="301"/>
    </location>
</feature>